<dbReference type="EMBL" id="JAATWM020000052">
    <property type="protein sequence ID" value="KAF9870627.1"/>
    <property type="molecule type" value="Genomic_DNA"/>
</dbReference>
<protein>
    <recommendedName>
        <fullName evidence="2">LITAF domain-containing protein</fullName>
    </recommendedName>
</protein>
<keyword evidence="1" id="KW-1133">Transmembrane helix</keyword>
<evidence type="ECO:0000256" key="1">
    <source>
        <dbReference type="SAM" id="Phobius"/>
    </source>
</evidence>
<keyword evidence="1" id="KW-0812">Transmembrane</keyword>
<organism evidence="3 4">
    <name type="scientific">Colletotrichum karsti</name>
    <dbReference type="NCBI Taxonomy" id="1095194"/>
    <lineage>
        <taxon>Eukaryota</taxon>
        <taxon>Fungi</taxon>
        <taxon>Dikarya</taxon>
        <taxon>Ascomycota</taxon>
        <taxon>Pezizomycotina</taxon>
        <taxon>Sordariomycetes</taxon>
        <taxon>Hypocreomycetidae</taxon>
        <taxon>Glomerellales</taxon>
        <taxon>Glomerellaceae</taxon>
        <taxon>Colletotrichum</taxon>
        <taxon>Colletotrichum boninense species complex</taxon>
    </lineage>
</organism>
<reference evidence="3" key="1">
    <citation type="submission" date="2020-03" db="EMBL/GenBank/DDBJ databases">
        <authorList>
            <person name="He L."/>
        </authorList>
    </citation>
    <scope>NUCLEOTIDE SEQUENCE</scope>
    <source>
        <strain evidence="3">CkLH20</strain>
    </source>
</reference>
<evidence type="ECO:0000313" key="4">
    <source>
        <dbReference type="Proteomes" id="UP000781932"/>
    </source>
</evidence>
<evidence type="ECO:0000259" key="2">
    <source>
        <dbReference type="PROSITE" id="PS51837"/>
    </source>
</evidence>
<proteinExistence type="predicted"/>
<dbReference type="PROSITE" id="PS51837">
    <property type="entry name" value="LITAF"/>
    <property type="match status" value="1"/>
</dbReference>
<keyword evidence="1" id="KW-0472">Membrane</keyword>
<comment type="caution">
    <text evidence="3">The sequence shown here is derived from an EMBL/GenBank/DDBJ whole genome shotgun (WGS) entry which is preliminary data.</text>
</comment>
<feature type="transmembrane region" description="Helical" evidence="1">
    <location>
        <begin position="98"/>
        <end position="116"/>
    </location>
</feature>
<sequence length="388" mass="42619">MANNQNLEEQTIRSPLPLYQSIHTPPSTIGCHSTGGCNAAHCHAQIQPCNRGETFNEGSRANMVPLPMLGRWPALVECPGCKGVSPTTTEHVIGKGTHWMAVMLFFTTGLGVFVPYSSKPFKNVRHNCMRCGRTLATQRFGGGTKAHLIEFDIDYSSTPIQLLDFDIMMHRIFLLLPLFLLASPVSAVTWYFLRYYPASGQKFTSFSGEMVIPTLQQAGFYYLWPGLQPTDNTGVYQNVLDGRSGTWWFGSGWCCSNPSLPWGGGFNTYGGETVSFENTLKSDNSAWSTTVTRQTGGQTVTNDFALADKSFNQVLFAIELYDVAWDFGPLEFKNIVITSEGSLDSSWCNTSPQNYNTATNYTITGISASVSGTTVTCEIQSVILESPA</sequence>
<keyword evidence="4" id="KW-1185">Reference proteome</keyword>
<evidence type="ECO:0000313" key="3">
    <source>
        <dbReference type="EMBL" id="KAF9870627.1"/>
    </source>
</evidence>
<dbReference type="InterPro" id="IPR006629">
    <property type="entry name" value="LITAF"/>
</dbReference>
<dbReference type="RefSeq" id="XP_038740088.1">
    <property type="nucleotide sequence ID" value="XM_038894647.1"/>
</dbReference>
<name>A0A9P6HTG4_9PEZI</name>
<dbReference type="OrthoDB" id="5599753at2759"/>
<dbReference type="Pfam" id="PF10601">
    <property type="entry name" value="zf-LITAF-like"/>
    <property type="match status" value="1"/>
</dbReference>
<accession>A0A9P6HTG4</accession>
<gene>
    <name evidence="3" type="ORF">CkaCkLH20_11933</name>
</gene>
<dbReference type="SMART" id="SM00714">
    <property type="entry name" value="LITAF"/>
    <property type="match status" value="1"/>
</dbReference>
<dbReference type="GeneID" id="62167721"/>
<feature type="transmembrane region" description="Helical" evidence="1">
    <location>
        <begin position="172"/>
        <end position="193"/>
    </location>
</feature>
<dbReference type="Proteomes" id="UP000781932">
    <property type="component" value="Unassembled WGS sequence"/>
</dbReference>
<feature type="domain" description="LITAF" evidence="2">
    <location>
        <begin position="58"/>
        <end position="140"/>
    </location>
</feature>
<reference evidence="3" key="2">
    <citation type="submission" date="2020-11" db="EMBL/GenBank/DDBJ databases">
        <title>Whole genome sequencing of Colletotrichum sp.</title>
        <authorList>
            <person name="Li H."/>
        </authorList>
    </citation>
    <scope>NUCLEOTIDE SEQUENCE</scope>
    <source>
        <strain evidence="3">CkLH20</strain>
    </source>
</reference>
<dbReference type="AlphaFoldDB" id="A0A9P6HTG4"/>